<accession>A0A0C3C4B3</accession>
<dbReference type="HOGENOM" id="CLU_2758075_0_0_1"/>
<dbReference type="EMBL" id="KN831775">
    <property type="protein sequence ID" value="KIM43690.1"/>
    <property type="molecule type" value="Genomic_DNA"/>
</dbReference>
<name>A0A0C3C4B3_HEBCY</name>
<dbReference type="AlphaFoldDB" id="A0A0C3C4B3"/>
<evidence type="ECO:0000313" key="1">
    <source>
        <dbReference type="EMBL" id="KIM43690.1"/>
    </source>
</evidence>
<protein>
    <submittedName>
        <fullName evidence="1">Uncharacterized protein</fullName>
    </submittedName>
</protein>
<evidence type="ECO:0000313" key="2">
    <source>
        <dbReference type="Proteomes" id="UP000053424"/>
    </source>
</evidence>
<keyword evidence="2" id="KW-1185">Reference proteome</keyword>
<reference evidence="2" key="2">
    <citation type="submission" date="2015-01" db="EMBL/GenBank/DDBJ databases">
        <title>Evolutionary Origins and Diversification of the Mycorrhizal Mutualists.</title>
        <authorList>
            <consortium name="DOE Joint Genome Institute"/>
            <consortium name="Mycorrhizal Genomics Consortium"/>
            <person name="Kohler A."/>
            <person name="Kuo A."/>
            <person name="Nagy L.G."/>
            <person name="Floudas D."/>
            <person name="Copeland A."/>
            <person name="Barry K.W."/>
            <person name="Cichocki N."/>
            <person name="Veneault-Fourrey C."/>
            <person name="LaButti K."/>
            <person name="Lindquist E.A."/>
            <person name="Lipzen A."/>
            <person name="Lundell T."/>
            <person name="Morin E."/>
            <person name="Murat C."/>
            <person name="Riley R."/>
            <person name="Ohm R."/>
            <person name="Sun H."/>
            <person name="Tunlid A."/>
            <person name="Henrissat B."/>
            <person name="Grigoriev I.V."/>
            <person name="Hibbett D.S."/>
            <person name="Martin F."/>
        </authorList>
    </citation>
    <scope>NUCLEOTIDE SEQUENCE [LARGE SCALE GENOMIC DNA]</scope>
    <source>
        <strain evidence="2">h7</strain>
    </source>
</reference>
<reference evidence="1 2" key="1">
    <citation type="submission" date="2014-04" db="EMBL/GenBank/DDBJ databases">
        <authorList>
            <consortium name="DOE Joint Genome Institute"/>
            <person name="Kuo A."/>
            <person name="Gay G."/>
            <person name="Dore J."/>
            <person name="Kohler A."/>
            <person name="Nagy L.G."/>
            <person name="Floudas D."/>
            <person name="Copeland A."/>
            <person name="Barry K.W."/>
            <person name="Cichocki N."/>
            <person name="Veneault-Fourrey C."/>
            <person name="LaButti K."/>
            <person name="Lindquist E.A."/>
            <person name="Lipzen A."/>
            <person name="Lundell T."/>
            <person name="Morin E."/>
            <person name="Murat C."/>
            <person name="Sun H."/>
            <person name="Tunlid A."/>
            <person name="Henrissat B."/>
            <person name="Grigoriev I.V."/>
            <person name="Hibbett D.S."/>
            <person name="Martin F."/>
            <person name="Nordberg H.P."/>
            <person name="Cantor M.N."/>
            <person name="Hua S.X."/>
        </authorList>
    </citation>
    <scope>NUCLEOTIDE SEQUENCE [LARGE SCALE GENOMIC DNA]</scope>
    <source>
        <strain evidence="2">h7</strain>
    </source>
</reference>
<sequence>MPGLMPAKPSIVKVLHHRYLSHLRGFAVAGERMQTNAHRQISGTRLKESHAIFLQRKNKSSPDQTSGLIY</sequence>
<organism evidence="1 2">
    <name type="scientific">Hebeloma cylindrosporum</name>
    <dbReference type="NCBI Taxonomy" id="76867"/>
    <lineage>
        <taxon>Eukaryota</taxon>
        <taxon>Fungi</taxon>
        <taxon>Dikarya</taxon>
        <taxon>Basidiomycota</taxon>
        <taxon>Agaricomycotina</taxon>
        <taxon>Agaricomycetes</taxon>
        <taxon>Agaricomycetidae</taxon>
        <taxon>Agaricales</taxon>
        <taxon>Agaricineae</taxon>
        <taxon>Hymenogastraceae</taxon>
        <taxon>Hebeloma</taxon>
    </lineage>
</organism>
<dbReference type="Proteomes" id="UP000053424">
    <property type="component" value="Unassembled WGS sequence"/>
</dbReference>
<gene>
    <name evidence="1" type="ORF">M413DRAFT_386661</name>
</gene>
<proteinExistence type="predicted"/>